<dbReference type="InterPro" id="IPR002502">
    <property type="entry name" value="Amidase_domain"/>
</dbReference>
<dbReference type="SMART" id="SM00644">
    <property type="entry name" value="Ami_2"/>
    <property type="match status" value="1"/>
</dbReference>
<dbReference type="KEGG" id="aeh:Mlg_0224"/>
<evidence type="ECO:0000256" key="1">
    <source>
        <dbReference type="ARBA" id="ARBA00001561"/>
    </source>
</evidence>
<name>Q0AC58_ALKEH</name>
<evidence type="ECO:0000256" key="6">
    <source>
        <dbReference type="ARBA" id="ARBA00022490"/>
    </source>
</evidence>
<evidence type="ECO:0000256" key="4">
    <source>
        <dbReference type="ARBA" id="ARBA00007553"/>
    </source>
</evidence>
<dbReference type="EMBL" id="CP000453">
    <property type="protein sequence ID" value="ABI55579.1"/>
    <property type="molecule type" value="Genomic_DNA"/>
</dbReference>
<evidence type="ECO:0000256" key="8">
    <source>
        <dbReference type="ARBA" id="ARBA00022801"/>
    </source>
</evidence>
<comment type="cofactor">
    <cofactor evidence="2">
        <name>Zn(2+)</name>
        <dbReference type="ChEBI" id="CHEBI:29105"/>
    </cofactor>
</comment>
<keyword evidence="9" id="KW-0862">Zinc</keyword>
<keyword evidence="6" id="KW-0963">Cytoplasm</keyword>
<feature type="domain" description="N-acetylmuramoyl-L-alanine amidase" evidence="14">
    <location>
        <begin position="21"/>
        <end position="172"/>
    </location>
</feature>
<evidence type="ECO:0000256" key="5">
    <source>
        <dbReference type="ARBA" id="ARBA00011901"/>
    </source>
</evidence>
<dbReference type="InterPro" id="IPR036505">
    <property type="entry name" value="Amidase/PGRP_sf"/>
</dbReference>
<evidence type="ECO:0000256" key="10">
    <source>
        <dbReference type="ARBA" id="ARBA00023316"/>
    </source>
</evidence>
<dbReference type="InterPro" id="IPR051206">
    <property type="entry name" value="NAMLAA_amidase_2"/>
</dbReference>
<evidence type="ECO:0000256" key="13">
    <source>
        <dbReference type="SAM" id="MobiDB-lite"/>
    </source>
</evidence>
<sequence>MPTFRYDPASGLIRPAHQHPSPNQDARPAGVAVDALIIHGISLPPGAFGGPWIDRLFTNRLPADAHPYFARVHRLRVSCHLLIRRDGALTQYVPLHRRAWHAGQSRLAGRERCNDFAIGIELEGTDETPYTEAQYQVLGPLCRTLMAAFPGITPERVVGHSDVAPGRKTDPGPAFDWARLRAALHA</sequence>
<dbReference type="PANTHER" id="PTHR30417:SF4">
    <property type="entry name" value="1,6-ANHYDRO-N-ACETYLMURAMYL-L-ALANINE AMIDASE AMPD"/>
    <property type="match status" value="1"/>
</dbReference>
<keyword evidence="7" id="KW-0479">Metal-binding</keyword>
<evidence type="ECO:0000256" key="11">
    <source>
        <dbReference type="ARBA" id="ARBA00039257"/>
    </source>
</evidence>
<dbReference type="Gene3D" id="3.40.80.10">
    <property type="entry name" value="Peptidoglycan recognition protein-like"/>
    <property type="match status" value="1"/>
</dbReference>
<dbReference type="GO" id="GO:0008745">
    <property type="term" value="F:N-acetylmuramoyl-L-alanine amidase activity"/>
    <property type="evidence" value="ECO:0007669"/>
    <property type="project" value="UniProtKB-EC"/>
</dbReference>
<feature type="region of interest" description="Disordered" evidence="13">
    <location>
        <begin position="1"/>
        <end position="27"/>
    </location>
</feature>
<dbReference type="PANTHER" id="PTHR30417">
    <property type="entry name" value="N-ACETYLMURAMOYL-L-ALANINE AMIDASE AMID"/>
    <property type="match status" value="1"/>
</dbReference>
<dbReference type="AlphaFoldDB" id="Q0AC58"/>
<dbReference type="Pfam" id="PF01510">
    <property type="entry name" value="Amidase_2"/>
    <property type="match status" value="1"/>
</dbReference>
<reference evidence="16" key="1">
    <citation type="submission" date="2006-08" db="EMBL/GenBank/DDBJ databases">
        <title>Complete sequence of Alkalilimnicola ehrilichei MLHE-1.</title>
        <authorList>
            <person name="Copeland A."/>
            <person name="Lucas S."/>
            <person name="Lapidus A."/>
            <person name="Barry K."/>
            <person name="Detter J.C."/>
            <person name="Glavina del Rio T."/>
            <person name="Hammon N."/>
            <person name="Israni S."/>
            <person name="Dalin E."/>
            <person name="Tice H."/>
            <person name="Pitluck S."/>
            <person name="Sims D."/>
            <person name="Brettin T."/>
            <person name="Bruce D."/>
            <person name="Han C."/>
            <person name="Tapia R."/>
            <person name="Gilna P."/>
            <person name="Schmutz J."/>
            <person name="Larimer F."/>
            <person name="Land M."/>
            <person name="Hauser L."/>
            <person name="Kyrpides N."/>
            <person name="Mikhailova N."/>
            <person name="Oremland R.S."/>
            <person name="Hoeft S.E."/>
            <person name="Switzer-Blum J."/>
            <person name="Kulp T."/>
            <person name="King G."/>
            <person name="Tabita R."/>
            <person name="Witte B."/>
            <person name="Santini J.M."/>
            <person name="Basu P."/>
            <person name="Hollibaugh J.T."/>
            <person name="Xie G."/>
            <person name="Stolz J.F."/>
            <person name="Richardson P."/>
        </authorList>
    </citation>
    <scope>NUCLEOTIDE SEQUENCE [LARGE SCALE GENOMIC DNA]</scope>
    <source>
        <strain evidence="16">ATCC BAA-1101 / DSM 17681 / MLHE-1</strain>
    </source>
</reference>
<dbReference type="OrthoDB" id="9794842at2"/>
<comment type="similarity">
    <text evidence="4">Belongs to the N-acetylmuramoyl-L-alanine amidase 2 family.</text>
</comment>
<dbReference type="eggNOG" id="COG3023">
    <property type="taxonomic scope" value="Bacteria"/>
</dbReference>
<evidence type="ECO:0000313" key="15">
    <source>
        <dbReference type="EMBL" id="ABI55579.1"/>
    </source>
</evidence>
<dbReference type="NCBIfam" id="NF008758">
    <property type="entry name" value="PRK11789.1"/>
    <property type="match status" value="1"/>
</dbReference>
<evidence type="ECO:0000313" key="16">
    <source>
        <dbReference type="Proteomes" id="UP000001962"/>
    </source>
</evidence>
<dbReference type="SUPFAM" id="SSF55846">
    <property type="entry name" value="N-acetylmuramoyl-L-alanine amidase-like"/>
    <property type="match status" value="1"/>
</dbReference>
<organism evidence="15 16">
    <name type="scientific">Alkalilimnicola ehrlichii (strain ATCC BAA-1101 / DSM 17681 / MLHE-1)</name>
    <dbReference type="NCBI Taxonomy" id="187272"/>
    <lineage>
        <taxon>Bacteria</taxon>
        <taxon>Pseudomonadati</taxon>
        <taxon>Pseudomonadota</taxon>
        <taxon>Gammaproteobacteria</taxon>
        <taxon>Chromatiales</taxon>
        <taxon>Ectothiorhodospiraceae</taxon>
        <taxon>Alkalilimnicola</taxon>
    </lineage>
</organism>
<comment type="subcellular location">
    <subcellularLocation>
        <location evidence="3">Cytoplasm</location>
    </subcellularLocation>
</comment>
<evidence type="ECO:0000256" key="12">
    <source>
        <dbReference type="ARBA" id="ARBA00042615"/>
    </source>
</evidence>
<keyword evidence="8" id="KW-0378">Hydrolase</keyword>
<evidence type="ECO:0000256" key="2">
    <source>
        <dbReference type="ARBA" id="ARBA00001947"/>
    </source>
</evidence>
<comment type="catalytic activity">
    <reaction evidence="1">
        <text>Hydrolyzes the link between N-acetylmuramoyl residues and L-amino acid residues in certain cell-wall glycopeptides.</text>
        <dbReference type="EC" id="3.5.1.28"/>
    </reaction>
</comment>
<dbReference type="GO" id="GO:0009254">
    <property type="term" value="P:peptidoglycan turnover"/>
    <property type="evidence" value="ECO:0007669"/>
    <property type="project" value="TreeGrafter"/>
</dbReference>
<dbReference type="GO" id="GO:0005737">
    <property type="term" value="C:cytoplasm"/>
    <property type="evidence" value="ECO:0007669"/>
    <property type="project" value="UniProtKB-SubCell"/>
</dbReference>
<keyword evidence="16" id="KW-1185">Reference proteome</keyword>
<evidence type="ECO:0000256" key="3">
    <source>
        <dbReference type="ARBA" id="ARBA00004496"/>
    </source>
</evidence>
<accession>Q0AC58</accession>
<dbReference type="HOGENOM" id="CLU_049290_1_0_6"/>
<dbReference type="EC" id="3.5.1.28" evidence="5"/>
<dbReference type="CDD" id="cd06583">
    <property type="entry name" value="PGRP"/>
    <property type="match status" value="1"/>
</dbReference>
<gene>
    <name evidence="15" type="ordered locus">Mlg_0224</name>
</gene>
<dbReference type="GO" id="GO:0071555">
    <property type="term" value="P:cell wall organization"/>
    <property type="evidence" value="ECO:0007669"/>
    <property type="project" value="UniProtKB-KW"/>
</dbReference>
<evidence type="ECO:0000256" key="7">
    <source>
        <dbReference type="ARBA" id="ARBA00022723"/>
    </source>
</evidence>
<protein>
    <recommendedName>
        <fullName evidence="11">1,6-anhydro-N-acetylmuramyl-L-alanine amidase AmpD</fullName>
        <ecNumber evidence="5">3.5.1.28</ecNumber>
    </recommendedName>
    <alternativeName>
        <fullName evidence="12">N-acetylmuramoyl-L-alanine amidase</fullName>
    </alternativeName>
</protein>
<evidence type="ECO:0000256" key="9">
    <source>
        <dbReference type="ARBA" id="ARBA00022833"/>
    </source>
</evidence>
<evidence type="ECO:0000259" key="14">
    <source>
        <dbReference type="SMART" id="SM00644"/>
    </source>
</evidence>
<keyword evidence="10" id="KW-0961">Cell wall biogenesis/degradation</keyword>
<dbReference type="GO" id="GO:0009253">
    <property type="term" value="P:peptidoglycan catabolic process"/>
    <property type="evidence" value="ECO:0007669"/>
    <property type="project" value="InterPro"/>
</dbReference>
<dbReference type="RefSeq" id="WP_011627975.1">
    <property type="nucleotide sequence ID" value="NC_008340.1"/>
</dbReference>
<dbReference type="GO" id="GO:0046872">
    <property type="term" value="F:metal ion binding"/>
    <property type="evidence" value="ECO:0007669"/>
    <property type="project" value="UniProtKB-KW"/>
</dbReference>
<proteinExistence type="inferred from homology"/>
<dbReference type="Proteomes" id="UP000001962">
    <property type="component" value="Chromosome"/>
</dbReference>